<evidence type="ECO:0000313" key="1">
    <source>
        <dbReference type="EMBL" id="MBO8468981.1"/>
    </source>
</evidence>
<evidence type="ECO:0000313" key="2">
    <source>
        <dbReference type="Proteomes" id="UP000810292"/>
    </source>
</evidence>
<reference evidence="1" key="1">
    <citation type="submission" date="2020-10" db="EMBL/GenBank/DDBJ databases">
        <authorList>
            <person name="Gilroy R."/>
        </authorList>
    </citation>
    <scope>NUCLEOTIDE SEQUENCE</scope>
    <source>
        <strain evidence="1">14700</strain>
    </source>
</reference>
<name>A0A9D9IB36_9SPIO</name>
<comment type="caution">
    <text evidence="1">The sequence shown here is derived from an EMBL/GenBank/DDBJ whole genome shotgun (WGS) entry which is preliminary data.</text>
</comment>
<dbReference type="EMBL" id="JADIMF010000067">
    <property type="protein sequence ID" value="MBO8468981.1"/>
    <property type="molecule type" value="Genomic_DNA"/>
</dbReference>
<organism evidence="1 2">
    <name type="scientific">Candidatus Ornithospirochaeta stercoravium</name>
    <dbReference type="NCBI Taxonomy" id="2840897"/>
    <lineage>
        <taxon>Bacteria</taxon>
        <taxon>Pseudomonadati</taxon>
        <taxon>Spirochaetota</taxon>
        <taxon>Spirochaetia</taxon>
        <taxon>Spirochaetales</taxon>
        <taxon>Spirochaetaceae</taxon>
        <taxon>Spirochaetaceae incertae sedis</taxon>
        <taxon>Candidatus Ornithospirochaeta</taxon>
    </lineage>
</organism>
<feature type="non-terminal residue" evidence="1">
    <location>
        <position position="1051"/>
    </location>
</feature>
<proteinExistence type="predicted"/>
<dbReference type="Proteomes" id="UP000810292">
    <property type="component" value="Unassembled WGS sequence"/>
</dbReference>
<dbReference type="AlphaFoldDB" id="A0A9D9IB36"/>
<reference evidence="1" key="2">
    <citation type="journal article" date="2021" name="PeerJ">
        <title>Extensive microbial diversity within the chicken gut microbiome revealed by metagenomics and culture.</title>
        <authorList>
            <person name="Gilroy R."/>
            <person name="Ravi A."/>
            <person name="Getino M."/>
            <person name="Pursley I."/>
            <person name="Horton D.L."/>
            <person name="Alikhan N.F."/>
            <person name="Baker D."/>
            <person name="Gharbi K."/>
            <person name="Hall N."/>
            <person name="Watson M."/>
            <person name="Adriaenssens E.M."/>
            <person name="Foster-Nyarko E."/>
            <person name="Jarju S."/>
            <person name="Secka A."/>
            <person name="Antonio M."/>
            <person name="Oren A."/>
            <person name="Chaudhuri R.R."/>
            <person name="La Ragione R."/>
            <person name="Hildebrand F."/>
            <person name="Pallen M.J."/>
        </authorList>
    </citation>
    <scope>NUCLEOTIDE SEQUENCE</scope>
    <source>
        <strain evidence="1">14700</strain>
    </source>
</reference>
<protein>
    <submittedName>
        <fullName evidence="1">Uncharacterized protein</fullName>
    </submittedName>
</protein>
<accession>A0A9D9IB36</accession>
<gene>
    <name evidence="1" type="ORF">IAA72_04260</name>
</gene>
<sequence>MLDKDLFSTGLSHALSSLLAPLLPEGILIDSTTLLRAYSTFQYYKIPNSIRPPKSQFILGLDPSHNGYLECDMSFTKFTIARFILSVLPSYVGDPIAIWRNQEMHVAKFLEKSSNTEEFQEIKTTSRELTAFAFAFAIVTIRKIYRKMCFSGKPAEETEHNTEESPASIKVSDIYNDYITEAKEALIPFLDKPAFKSYLEPICYISQTSPRRLLAPDAIKCASMLISNMFTELNASYKDTLNFIFDSITNKSWEGRITESSFSKGYLDQPLLQKDIDHLHYLISGQIDSKELLKCLDVFKKKNKYAAQNSEGIRSIEDSRYRRNDAALEISIALRLFISEVISQETPSCLIILPSPAFISAWAAESVLNGVKVEFIMPEDISAKIMETYFSLNSFYAPSPREDFSFKGFDDWIHELSQQKQLGQNRILIFENRYQTLNGKSHLAKEEEKEIELKKQKASNIICSKASSDTIFFGLSPDVALNDLQYLSGALLASSDTKVRYMSDIYVIPRRGKNGVEAGQSSKKKVFWKIKPREQYEAATAKCQYLKAAPNVILSSNQLPVYTGSYRAYISDDSAIICKDMSKFLTYSASLRAFITDRKLKENKVKNSPQEFLFTPEIRVFYTTKIHKQQNKNNEKISNILVAYVRKYKDKDELEATGNQLVPSKKEIPISLDFSLAEIEHKIVNSYLPEIIGSHSDKENSREIRTVIAESYKAHFFDKDMISIGTYIYIHPELDRIPFDIPKNAGAEKERYYLYELLWSIRAKFIRFLEIDDINEALGQVIPERSESLNAKILRSIYNVLEEARKQHLCKDNVIAKFLADEERVTKAFYHLRQAYVKRILSVVEFRSVYDVIIDKLREDASYIGILIKLLTGLDSHIVCALSRADFRNCLSYPFHLFDVYRQASGNGEDILTLHSDDDIRRIPCMPILAERIDMILKEQDGGLIVQCEDEAKVGRSAFKPCVLDAYAKDVINTAGIKGIDITISTNDGSGLEVDLGKYKGDIFRENIRYWMLKFGFNNDEIAYLLGNKRPTTFGNYYCDFSNDFTQLRLY</sequence>